<dbReference type="InterPro" id="IPR015421">
    <property type="entry name" value="PyrdxlP-dep_Trfase_major"/>
</dbReference>
<evidence type="ECO:0000256" key="1">
    <source>
        <dbReference type="ARBA" id="ARBA00001933"/>
    </source>
</evidence>
<dbReference type="PANTHER" id="PTHR13693:SF100">
    <property type="entry name" value="8-AMINO-7-OXONONANOATE SYNTHASE"/>
    <property type="match status" value="1"/>
</dbReference>
<dbReference type="Gene3D" id="3.40.640.10">
    <property type="entry name" value="Type I PLP-dependent aspartate aminotransferase-like (Major domain)"/>
    <property type="match status" value="1"/>
</dbReference>
<dbReference type="EMBL" id="BNAH01000003">
    <property type="protein sequence ID" value="GHE82735.1"/>
    <property type="molecule type" value="Genomic_DNA"/>
</dbReference>
<dbReference type="InterPro" id="IPR015424">
    <property type="entry name" value="PyrdxlP-dep_Trfase"/>
</dbReference>
<dbReference type="RefSeq" id="WP_189376897.1">
    <property type="nucleotide sequence ID" value="NZ_BNAH01000003.1"/>
</dbReference>
<comment type="cofactor">
    <cofactor evidence="1">
        <name>pyridoxal 5'-phosphate</name>
        <dbReference type="ChEBI" id="CHEBI:597326"/>
    </cofactor>
</comment>
<keyword evidence="3" id="KW-0663">Pyridoxal phosphate</keyword>
<keyword evidence="2" id="KW-0808">Transferase</keyword>
<keyword evidence="6" id="KW-1185">Reference proteome</keyword>
<organism evidence="5 6">
    <name type="scientific">Thalassotalea profundi</name>
    <dbReference type="NCBI Taxonomy" id="2036687"/>
    <lineage>
        <taxon>Bacteria</taxon>
        <taxon>Pseudomonadati</taxon>
        <taxon>Pseudomonadota</taxon>
        <taxon>Gammaproteobacteria</taxon>
        <taxon>Alteromonadales</taxon>
        <taxon>Colwelliaceae</taxon>
        <taxon>Thalassotalea</taxon>
    </lineage>
</organism>
<evidence type="ECO:0000259" key="4">
    <source>
        <dbReference type="Pfam" id="PF00155"/>
    </source>
</evidence>
<dbReference type="SUPFAM" id="SSF53383">
    <property type="entry name" value="PLP-dependent transferases"/>
    <property type="match status" value="1"/>
</dbReference>
<comment type="caution">
    <text evidence="5">The sequence shown here is derived from an EMBL/GenBank/DDBJ whole genome shotgun (WGS) entry which is preliminary data.</text>
</comment>
<sequence length="379" mass="42584">MSFQFLVDSVKQQQQISLFRQRTVISEQFDNQIIIDGKSYLNFSSNDYLGLNNHPDINNALKEGANRFGTCASASSLITGYNYAHQALEETVCEWLNKPRCLLFSSGFAANTGVIQALAKNNIKFCLDKLSHASLIDSVIHDKNLFKRFAHNNYQQLDDLLEKHQDLDQIIVSEGVFSMDGDRADIVKLNQLAKKYQAKTYIDDAHAIGVIGNEGQGSSFYHLNDITMATFGKAVATNGAFITCDEEMFHYLINFSRHYIYSTAMSPAIAWATIKSIELIKKEHWRREKITELSQIFSANLDDKVKLLPTTSSIHAIVIGDAGKTLITANKLKSKGIWLTPIRPPTVAKQSSRLRVTINSNHKEKDIIYLAQCINEAII</sequence>
<evidence type="ECO:0000256" key="3">
    <source>
        <dbReference type="ARBA" id="ARBA00022898"/>
    </source>
</evidence>
<evidence type="ECO:0000313" key="5">
    <source>
        <dbReference type="EMBL" id="GHE82735.1"/>
    </source>
</evidence>
<evidence type="ECO:0000313" key="6">
    <source>
        <dbReference type="Proteomes" id="UP000626370"/>
    </source>
</evidence>
<name>A0ABQ3III6_9GAMM</name>
<proteinExistence type="predicted"/>
<dbReference type="Pfam" id="PF00155">
    <property type="entry name" value="Aminotran_1_2"/>
    <property type="match status" value="1"/>
</dbReference>
<dbReference type="InterPro" id="IPR015422">
    <property type="entry name" value="PyrdxlP-dep_Trfase_small"/>
</dbReference>
<dbReference type="InterPro" id="IPR050087">
    <property type="entry name" value="AON_synthase_class-II"/>
</dbReference>
<evidence type="ECO:0000256" key="2">
    <source>
        <dbReference type="ARBA" id="ARBA00022679"/>
    </source>
</evidence>
<feature type="domain" description="Aminotransferase class I/classII large" evidence="4">
    <location>
        <begin position="40"/>
        <end position="372"/>
    </location>
</feature>
<protein>
    <submittedName>
        <fullName evidence="5">8-amino-7-oxononanoate synthase</fullName>
    </submittedName>
</protein>
<dbReference type="InterPro" id="IPR004839">
    <property type="entry name" value="Aminotransferase_I/II_large"/>
</dbReference>
<gene>
    <name evidence="5" type="primary">bioF</name>
    <name evidence="5" type="ORF">GCM10011501_08780</name>
</gene>
<accession>A0ABQ3III6</accession>
<reference evidence="6" key="1">
    <citation type="journal article" date="2019" name="Int. J. Syst. Evol. Microbiol.">
        <title>The Global Catalogue of Microorganisms (GCM) 10K type strain sequencing project: providing services to taxonomists for standard genome sequencing and annotation.</title>
        <authorList>
            <consortium name="The Broad Institute Genomics Platform"/>
            <consortium name="The Broad Institute Genome Sequencing Center for Infectious Disease"/>
            <person name="Wu L."/>
            <person name="Ma J."/>
        </authorList>
    </citation>
    <scope>NUCLEOTIDE SEQUENCE [LARGE SCALE GENOMIC DNA]</scope>
    <source>
        <strain evidence="6">CGMCC 1.15922</strain>
    </source>
</reference>
<dbReference type="Proteomes" id="UP000626370">
    <property type="component" value="Unassembled WGS sequence"/>
</dbReference>
<dbReference type="Gene3D" id="3.90.1150.10">
    <property type="entry name" value="Aspartate Aminotransferase, domain 1"/>
    <property type="match status" value="1"/>
</dbReference>
<dbReference type="PANTHER" id="PTHR13693">
    <property type="entry name" value="CLASS II AMINOTRANSFERASE/8-AMINO-7-OXONONANOATE SYNTHASE"/>
    <property type="match status" value="1"/>
</dbReference>